<dbReference type="EMBL" id="QTSU01000001">
    <property type="protein sequence ID" value="RDZ29252.1"/>
    <property type="molecule type" value="Genomic_DNA"/>
</dbReference>
<keyword evidence="3" id="KW-1185">Reference proteome</keyword>
<dbReference type="InterPro" id="IPR013362">
    <property type="entry name" value="Pilus_4_PilV"/>
</dbReference>
<dbReference type="NCBIfam" id="TIGR02532">
    <property type="entry name" value="IV_pilin_GFxxxE"/>
    <property type="match status" value="1"/>
</dbReference>
<dbReference type="OrthoDB" id="8547299at2"/>
<dbReference type="PROSITE" id="PS00409">
    <property type="entry name" value="PROKAR_NTER_METHYL"/>
    <property type="match status" value="1"/>
</dbReference>
<dbReference type="Proteomes" id="UP000264492">
    <property type="component" value="Unassembled WGS sequence"/>
</dbReference>
<comment type="caution">
    <text evidence="2">The sequence shown here is derived from an EMBL/GenBank/DDBJ whole genome shotgun (WGS) entry which is preliminary data.</text>
</comment>
<keyword evidence="1" id="KW-0812">Transmembrane</keyword>
<dbReference type="RefSeq" id="WP_115858689.1">
    <property type="nucleotide sequence ID" value="NZ_QTSU01000001.1"/>
</dbReference>
<dbReference type="NCBIfam" id="TIGR02523">
    <property type="entry name" value="type_IV_pilV"/>
    <property type="match status" value="1"/>
</dbReference>
<accession>A0A371K5X1</accession>
<keyword evidence="1" id="KW-1133">Transmembrane helix</keyword>
<evidence type="ECO:0000313" key="3">
    <source>
        <dbReference type="Proteomes" id="UP000264492"/>
    </source>
</evidence>
<evidence type="ECO:0000256" key="1">
    <source>
        <dbReference type="SAM" id="Phobius"/>
    </source>
</evidence>
<keyword evidence="1" id="KW-0472">Membrane</keyword>
<dbReference type="InterPro" id="IPR012902">
    <property type="entry name" value="N_methyl_site"/>
</dbReference>
<name>A0A371K5X1_9GAMM</name>
<sequence length="159" mass="16399">MSAPPRRRAAAAGFTLLEVLIALVVIALGLLGFAMLQTLSVRYAQSANLRTQATNLAYDLLDQARANRSYAAQYTAITAGSFGGVTGSDCSRPVAVVTPAASMARWRCQVRATLGGGANADVVLAGPQMTVTIRWSDARGAVGEVGANSNGSVSIGTRL</sequence>
<dbReference type="AlphaFoldDB" id="A0A371K5X1"/>
<evidence type="ECO:0000313" key="2">
    <source>
        <dbReference type="EMBL" id="RDZ29252.1"/>
    </source>
</evidence>
<feature type="transmembrane region" description="Helical" evidence="1">
    <location>
        <begin position="12"/>
        <end position="36"/>
    </location>
</feature>
<reference evidence="2 3" key="1">
    <citation type="submission" date="2018-08" db="EMBL/GenBank/DDBJ databases">
        <title>Lysobacter sp. zong2l5, whole genome shotgun sequence.</title>
        <authorList>
            <person name="Zhang X."/>
            <person name="Feng G."/>
            <person name="Zhu H."/>
        </authorList>
    </citation>
    <scope>NUCLEOTIDE SEQUENCE [LARGE SCALE GENOMIC DNA]</scope>
    <source>
        <strain evidence="3">zong2l5</strain>
    </source>
</reference>
<proteinExistence type="predicted"/>
<protein>
    <submittedName>
        <fullName evidence="2">Type IV pilus modification protein PilV</fullName>
    </submittedName>
</protein>
<dbReference type="Pfam" id="PF07963">
    <property type="entry name" value="N_methyl"/>
    <property type="match status" value="1"/>
</dbReference>
<gene>
    <name evidence="2" type="primary">pilV</name>
    <name evidence="2" type="ORF">DX914_09240</name>
</gene>
<organism evidence="2 3">
    <name type="scientific">Lysobacter silvisoli</name>
    <dbReference type="NCBI Taxonomy" id="2293254"/>
    <lineage>
        <taxon>Bacteria</taxon>
        <taxon>Pseudomonadati</taxon>
        <taxon>Pseudomonadota</taxon>
        <taxon>Gammaproteobacteria</taxon>
        <taxon>Lysobacterales</taxon>
        <taxon>Lysobacteraceae</taxon>
        <taxon>Lysobacter</taxon>
    </lineage>
</organism>